<gene>
    <name evidence="1" type="ORF">L1049_005543</name>
</gene>
<reference evidence="1 2" key="1">
    <citation type="journal article" date="2024" name="Plant J.">
        <title>Genome sequences and population genomics reveal climatic adaptation and genomic divergence between two closely related sweetgum species.</title>
        <authorList>
            <person name="Xu W.Q."/>
            <person name="Ren C.Q."/>
            <person name="Zhang X.Y."/>
            <person name="Comes H.P."/>
            <person name="Liu X.H."/>
            <person name="Li Y.G."/>
            <person name="Kettle C.J."/>
            <person name="Jalonen R."/>
            <person name="Gaisberger H."/>
            <person name="Ma Y.Z."/>
            <person name="Qiu Y.X."/>
        </authorList>
    </citation>
    <scope>NUCLEOTIDE SEQUENCE [LARGE SCALE GENOMIC DNA]</scope>
    <source>
        <strain evidence="1">Hangzhou</strain>
    </source>
</reference>
<comment type="caution">
    <text evidence="1">The sequence shown here is derived from an EMBL/GenBank/DDBJ whole genome shotgun (WGS) entry which is preliminary data.</text>
</comment>
<protein>
    <submittedName>
        <fullName evidence="1">Uncharacterized protein</fullName>
    </submittedName>
</protein>
<proteinExistence type="predicted"/>
<keyword evidence="2" id="KW-1185">Reference proteome</keyword>
<evidence type="ECO:0000313" key="1">
    <source>
        <dbReference type="EMBL" id="KAK9276012.1"/>
    </source>
</evidence>
<dbReference type="Proteomes" id="UP001415857">
    <property type="component" value="Unassembled WGS sequence"/>
</dbReference>
<organism evidence="1 2">
    <name type="scientific">Liquidambar formosana</name>
    <name type="common">Formosan gum</name>
    <dbReference type="NCBI Taxonomy" id="63359"/>
    <lineage>
        <taxon>Eukaryota</taxon>
        <taxon>Viridiplantae</taxon>
        <taxon>Streptophyta</taxon>
        <taxon>Embryophyta</taxon>
        <taxon>Tracheophyta</taxon>
        <taxon>Spermatophyta</taxon>
        <taxon>Magnoliopsida</taxon>
        <taxon>eudicotyledons</taxon>
        <taxon>Gunneridae</taxon>
        <taxon>Pentapetalae</taxon>
        <taxon>Saxifragales</taxon>
        <taxon>Altingiaceae</taxon>
        <taxon>Liquidambar</taxon>
    </lineage>
</organism>
<dbReference type="EMBL" id="JBBPBK010000010">
    <property type="protein sequence ID" value="KAK9276012.1"/>
    <property type="molecule type" value="Genomic_DNA"/>
</dbReference>
<accession>A0AAP0RDT6</accession>
<dbReference type="AlphaFoldDB" id="A0AAP0RDT6"/>
<evidence type="ECO:0000313" key="2">
    <source>
        <dbReference type="Proteomes" id="UP001415857"/>
    </source>
</evidence>
<name>A0AAP0RDT6_LIQFO</name>
<sequence>MTKFTPALGLEVNELTPTLGSGMIKFVPTPGPEVTEFVSTLGPKIRLDETYYVGLLVNRFDHSLTNFDLQSFQPGLALTVQAIGSSSEFLFTSFESGHRNSNSVMVFDIHSLTPVMGNWAL</sequence>